<evidence type="ECO:0000313" key="2">
    <source>
        <dbReference type="Proteomes" id="UP001055307"/>
    </source>
</evidence>
<dbReference type="EMBL" id="BPQF01000011">
    <property type="protein sequence ID" value="GJD40068.1"/>
    <property type="molecule type" value="Genomic_DNA"/>
</dbReference>
<organism evidence="1 2">
    <name type="scientific">Methylobacterium bullatum</name>
    <dbReference type="NCBI Taxonomy" id="570505"/>
    <lineage>
        <taxon>Bacteria</taxon>
        <taxon>Pseudomonadati</taxon>
        <taxon>Pseudomonadota</taxon>
        <taxon>Alphaproteobacteria</taxon>
        <taxon>Hyphomicrobiales</taxon>
        <taxon>Methylobacteriaceae</taxon>
        <taxon>Methylobacterium</taxon>
    </lineage>
</organism>
<dbReference type="Proteomes" id="UP001055307">
    <property type="component" value="Unassembled WGS sequence"/>
</dbReference>
<proteinExistence type="predicted"/>
<reference evidence="1" key="2">
    <citation type="submission" date="2021-08" db="EMBL/GenBank/DDBJ databases">
        <authorList>
            <person name="Tani A."/>
            <person name="Ola A."/>
            <person name="Ogura Y."/>
            <person name="Katsura K."/>
            <person name="Hayashi T."/>
        </authorList>
    </citation>
    <scope>NUCLEOTIDE SEQUENCE</scope>
    <source>
        <strain evidence="1">DSM 21893</strain>
    </source>
</reference>
<name>A0AAV4Z7R9_9HYPH</name>
<dbReference type="RefSeq" id="WP_425324817.1">
    <property type="nucleotide sequence ID" value="NZ_NKUG01000048.1"/>
</dbReference>
<comment type="caution">
    <text evidence="1">The sequence shown here is derived from an EMBL/GenBank/DDBJ whole genome shotgun (WGS) entry which is preliminary data.</text>
</comment>
<dbReference type="AlphaFoldDB" id="A0AAV4Z7R9"/>
<keyword evidence="2" id="KW-1185">Reference proteome</keyword>
<protein>
    <submittedName>
        <fullName evidence="1">Uncharacterized protein</fullName>
    </submittedName>
</protein>
<sequence>MLVETGIGPLDQRGIETFPRNTGLVIGDEENARSNRIEGEGHPSDTIVRLEAKLFHVGMLRTIERIRPGPSQSRARDLQKLDHGQQLVLNRLLQLIELAPEFMVKLDPPAHSSYPARYVFERVGATLDAE</sequence>
<reference evidence="1" key="1">
    <citation type="journal article" date="2016" name="Front. Microbiol.">
        <title>Genome Sequence of the Piezophilic, Mesophilic Sulfate-Reducing Bacterium Desulfovibrio indicus J2T.</title>
        <authorList>
            <person name="Cao J."/>
            <person name="Maignien L."/>
            <person name="Shao Z."/>
            <person name="Alain K."/>
            <person name="Jebbar M."/>
        </authorList>
    </citation>
    <scope>NUCLEOTIDE SEQUENCE</scope>
    <source>
        <strain evidence="1">DSM 21893</strain>
    </source>
</reference>
<accession>A0AAV4Z7R9</accession>
<gene>
    <name evidence="1" type="ORF">OICFNHDK_2533</name>
</gene>
<evidence type="ECO:0000313" key="1">
    <source>
        <dbReference type="EMBL" id="GJD40068.1"/>
    </source>
</evidence>